<sequence length="536" mass="59721">MNSFFVALLLLSLPQIHGYRYLFQVINIAYSHMSFGGRLADLLVENGHKVDFVIRRYNTFVSGAAAKKANVSVHTLANVEELNQLTMRVPMYHDVFTESGDALTWEGMNVLNELLTKGCDATLEDKGYMNLLRSKKYDAAFVEHVDSCGLFVANVLGIDKIMYFSVHGLAFPSRNDFSIPSPPGLVPVYNEVPPSGHLMSFFDRVVNLYNYLRYHILIPMKLRGFSGLKPRSLPPNSTSNADLAAGVIYSFVNSLEFLNFPDFSTAQIKQVGGIGMPKAGKIDAFLQPIFEKAKKGVVWLSFGSIVNTKQMSPAIRGAFISAFSRFKDYQFLWQMENADDPEIKSIFEAIPNIHVAKWVNQPALLAHPKTKAMISHGGITGLFEAINFGVPLISVPMFMDQKRTAALTKYHGIGVILDKYTLTADSISEALEAVLENPSYKENILKKQAMMKDAPQRPEQVFLDAVIYATKYGDELKKVNIPPMSWVQYFCVDAALFVFAVFVTALWVTIFAARKLGTVVACQLVANKKTKSEKIA</sequence>
<protein>
    <recommendedName>
        <fullName evidence="2">glucuronosyltransferase</fullName>
        <ecNumber evidence="2">2.4.1.17</ecNumber>
    </recommendedName>
</protein>
<keyword evidence="7" id="KW-1133">Transmembrane helix</keyword>
<evidence type="ECO:0000256" key="2">
    <source>
        <dbReference type="ARBA" id="ARBA00012544"/>
    </source>
</evidence>
<dbReference type="EC" id="2.4.1.17" evidence="2"/>
<dbReference type="SUPFAM" id="SSF53756">
    <property type="entry name" value="UDP-Glycosyltransferase/glycogen phosphorylase"/>
    <property type="match status" value="1"/>
</dbReference>
<keyword evidence="7" id="KW-0812">Transmembrane</keyword>
<comment type="catalytic activity">
    <reaction evidence="5">
        <text>glucuronate acceptor + UDP-alpha-D-glucuronate = acceptor beta-D-glucuronoside + UDP + H(+)</text>
        <dbReference type="Rhea" id="RHEA:21032"/>
        <dbReference type="ChEBI" id="CHEBI:15378"/>
        <dbReference type="ChEBI" id="CHEBI:58052"/>
        <dbReference type="ChEBI" id="CHEBI:58223"/>
        <dbReference type="ChEBI" id="CHEBI:132367"/>
        <dbReference type="ChEBI" id="CHEBI:132368"/>
        <dbReference type="EC" id="2.4.1.17"/>
    </reaction>
</comment>
<organism evidence="9 10">
    <name type="scientific">Bursaphelenchus xylophilus</name>
    <name type="common">Pinewood nematode worm</name>
    <name type="synonym">Aphelenchoides xylophilus</name>
    <dbReference type="NCBI Taxonomy" id="6326"/>
    <lineage>
        <taxon>Eukaryota</taxon>
        <taxon>Metazoa</taxon>
        <taxon>Ecdysozoa</taxon>
        <taxon>Nematoda</taxon>
        <taxon>Chromadorea</taxon>
        <taxon>Rhabditida</taxon>
        <taxon>Tylenchina</taxon>
        <taxon>Tylenchomorpha</taxon>
        <taxon>Aphelenchoidea</taxon>
        <taxon>Aphelenchoididae</taxon>
        <taxon>Bursaphelenchus</taxon>
    </lineage>
</organism>
<proteinExistence type="inferred from homology"/>
<evidence type="ECO:0000256" key="7">
    <source>
        <dbReference type="SAM" id="Phobius"/>
    </source>
</evidence>
<dbReference type="FunFam" id="3.40.50.2000:FF:000021">
    <property type="entry name" value="UDP-glucuronosyltransferase"/>
    <property type="match status" value="1"/>
</dbReference>
<keyword evidence="8" id="KW-0732">Signal</keyword>
<evidence type="ECO:0000256" key="8">
    <source>
        <dbReference type="SAM" id="SignalP"/>
    </source>
</evidence>
<dbReference type="Proteomes" id="UP000659654">
    <property type="component" value="Unassembled WGS sequence"/>
</dbReference>
<evidence type="ECO:0000256" key="6">
    <source>
        <dbReference type="RuleBase" id="RU003718"/>
    </source>
</evidence>
<accession>A0A7I8WML7</accession>
<reference evidence="9" key="1">
    <citation type="submission" date="2020-09" db="EMBL/GenBank/DDBJ databases">
        <authorList>
            <person name="Kikuchi T."/>
        </authorList>
    </citation>
    <scope>NUCLEOTIDE SEQUENCE</scope>
    <source>
        <strain evidence="9">Ka4C1</strain>
    </source>
</reference>
<dbReference type="PANTHER" id="PTHR48043:SF154">
    <property type="entry name" value="GLUCURONOSYLTRANSFERASE"/>
    <property type="match status" value="1"/>
</dbReference>
<dbReference type="InterPro" id="IPR002213">
    <property type="entry name" value="UDP_glucos_trans"/>
</dbReference>
<evidence type="ECO:0000256" key="5">
    <source>
        <dbReference type="ARBA" id="ARBA00047475"/>
    </source>
</evidence>
<dbReference type="EMBL" id="CAJFDI010000002">
    <property type="protein sequence ID" value="CAD5213237.1"/>
    <property type="molecule type" value="Genomic_DNA"/>
</dbReference>
<feature type="chain" id="PRO_5035384837" description="glucuronosyltransferase" evidence="8">
    <location>
        <begin position="19"/>
        <end position="536"/>
    </location>
</feature>
<dbReference type="Gene3D" id="3.40.50.2000">
    <property type="entry name" value="Glycogen Phosphorylase B"/>
    <property type="match status" value="1"/>
</dbReference>
<feature type="signal peptide" evidence="8">
    <location>
        <begin position="1"/>
        <end position="18"/>
    </location>
</feature>
<keyword evidence="7" id="KW-0472">Membrane</keyword>
<evidence type="ECO:0000313" key="9">
    <source>
        <dbReference type="EMBL" id="CAD5213237.1"/>
    </source>
</evidence>
<dbReference type="CDD" id="cd03784">
    <property type="entry name" value="GT1_Gtf-like"/>
    <property type="match status" value="1"/>
</dbReference>
<dbReference type="AlphaFoldDB" id="A0A7I8WML7"/>
<dbReference type="InterPro" id="IPR050271">
    <property type="entry name" value="UDP-glycosyltransferase"/>
</dbReference>
<feature type="transmembrane region" description="Helical" evidence="7">
    <location>
        <begin position="486"/>
        <end position="508"/>
    </location>
</feature>
<dbReference type="SMR" id="A0A7I8WML7"/>
<keyword evidence="3 6" id="KW-0328">Glycosyltransferase</keyword>
<dbReference type="InterPro" id="IPR035595">
    <property type="entry name" value="UDP_glycos_trans_CS"/>
</dbReference>
<name>A0A7I8WML7_BURXY</name>
<gene>
    <name evidence="9" type="ORF">BXYJ_LOCUS2908</name>
</gene>
<evidence type="ECO:0000256" key="3">
    <source>
        <dbReference type="ARBA" id="ARBA00022676"/>
    </source>
</evidence>
<dbReference type="Pfam" id="PF00201">
    <property type="entry name" value="UDPGT"/>
    <property type="match status" value="1"/>
</dbReference>
<dbReference type="PROSITE" id="PS00375">
    <property type="entry name" value="UDPGT"/>
    <property type="match status" value="1"/>
</dbReference>
<evidence type="ECO:0000313" key="10">
    <source>
        <dbReference type="Proteomes" id="UP000659654"/>
    </source>
</evidence>
<keyword evidence="4 6" id="KW-0808">Transferase</keyword>
<dbReference type="EMBL" id="CAJFCV020000002">
    <property type="protein sequence ID" value="CAG9092086.1"/>
    <property type="molecule type" value="Genomic_DNA"/>
</dbReference>
<comment type="caution">
    <text evidence="9">The sequence shown here is derived from an EMBL/GenBank/DDBJ whole genome shotgun (WGS) entry which is preliminary data.</text>
</comment>
<evidence type="ECO:0000256" key="4">
    <source>
        <dbReference type="ARBA" id="ARBA00022679"/>
    </source>
</evidence>
<evidence type="ECO:0000256" key="1">
    <source>
        <dbReference type="ARBA" id="ARBA00009995"/>
    </source>
</evidence>
<dbReference type="Proteomes" id="UP000582659">
    <property type="component" value="Unassembled WGS sequence"/>
</dbReference>
<dbReference type="PANTHER" id="PTHR48043">
    <property type="entry name" value="EG:EG0003.4 PROTEIN-RELATED"/>
    <property type="match status" value="1"/>
</dbReference>
<comment type="similarity">
    <text evidence="1 6">Belongs to the UDP-glycosyltransferase family.</text>
</comment>
<dbReference type="OrthoDB" id="5835829at2759"/>
<keyword evidence="10" id="KW-1185">Reference proteome</keyword>
<dbReference type="GO" id="GO:0015020">
    <property type="term" value="F:glucuronosyltransferase activity"/>
    <property type="evidence" value="ECO:0007669"/>
    <property type="project" value="UniProtKB-EC"/>
</dbReference>